<keyword evidence="1" id="KW-0812">Transmembrane</keyword>
<accession>A0A1G9N1C3</accession>
<dbReference type="AlphaFoldDB" id="A0A1G9N1C3"/>
<dbReference type="EMBL" id="FNGE01000025">
    <property type="protein sequence ID" value="SDL80279.1"/>
    <property type="molecule type" value="Genomic_DNA"/>
</dbReference>
<dbReference type="STRING" id="525640.SAMN04487971_12516"/>
<protein>
    <submittedName>
        <fullName evidence="2">Rod shape-determining protein MreD</fullName>
    </submittedName>
</protein>
<name>A0A1G9N1C3_9RHOB</name>
<evidence type="ECO:0000313" key="3">
    <source>
        <dbReference type="Proteomes" id="UP000199555"/>
    </source>
</evidence>
<feature type="transmembrane region" description="Helical" evidence="1">
    <location>
        <begin position="60"/>
        <end position="87"/>
    </location>
</feature>
<dbReference type="Proteomes" id="UP000199555">
    <property type="component" value="Unassembled WGS sequence"/>
</dbReference>
<keyword evidence="3" id="KW-1185">Reference proteome</keyword>
<gene>
    <name evidence="2" type="ORF">SAMN04487971_12516</name>
</gene>
<feature type="transmembrane region" description="Helical" evidence="1">
    <location>
        <begin position="145"/>
        <end position="167"/>
    </location>
</feature>
<keyword evidence="1" id="KW-1133">Transmembrane helix</keyword>
<evidence type="ECO:0000256" key="1">
    <source>
        <dbReference type="SAM" id="Phobius"/>
    </source>
</evidence>
<dbReference type="RefSeq" id="WP_090757307.1">
    <property type="nucleotide sequence ID" value="NZ_FNGE01000025.1"/>
</dbReference>
<proteinExistence type="predicted"/>
<organism evidence="2 3">
    <name type="scientific">Paracoccus chinensis</name>
    <dbReference type="NCBI Taxonomy" id="525640"/>
    <lineage>
        <taxon>Bacteria</taxon>
        <taxon>Pseudomonadati</taxon>
        <taxon>Pseudomonadota</taxon>
        <taxon>Alphaproteobacteria</taxon>
        <taxon>Rhodobacterales</taxon>
        <taxon>Paracoccaceae</taxon>
        <taxon>Paracoccus</taxon>
    </lineage>
</organism>
<sequence>MAMSRQRQLLGQTSYLLAALALILAALLPQSPGRIAWPGPDLLMAVTLAWVLRRPEQVPVLAVALVMLAADILLFRPLGLGAALAVVATEVARRQQQRWRAQGFLVEWLRVAILMGLMVLAERVIRTLFLVPATLAPLPPLGPEALRLIASIAAYPLVVALLAALGLRHAAPGALDP</sequence>
<evidence type="ECO:0000313" key="2">
    <source>
        <dbReference type="EMBL" id="SDL80279.1"/>
    </source>
</evidence>
<keyword evidence="1" id="KW-0472">Membrane</keyword>
<reference evidence="3" key="1">
    <citation type="submission" date="2016-10" db="EMBL/GenBank/DDBJ databases">
        <authorList>
            <person name="Varghese N."/>
            <person name="Submissions S."/>
        </authorList>
    </citation>
    <scope>NUCLEOTIDE SEQUENCE [LARGE SCALE GENOMIC DNA]</scope>
    <source>
        <strain evidence="3">CGMCC 1.7655</strain>
    </source>
</reference>
<feature type="transmembrane region" description="Helical" evidence="1">
    <location>
        <begin position="108"/>
        <end position="125"/>
    </location>
</feature>